<dbReference type="NCBIfam" id="TIGR01643">
    <property type="entry name" value="YD_repeat_2x"/>
    <property type="match status" value="2"/>
</dbReference>
<dbReference type="Pfam" id="PF14021">
    <property type="entry name" value="TNT"/>
    <property type="match status" value="1"/>
</dbReference>
<reference evidence="5 6" key="1">
    <citation type="submission" date="2014-10" db="EMBL/GenBank/DDBJ databases">
        <title>Whole genome sequence of Francisella endociliophora strain FSC1006, isolated from a laboratory culture of the marine ciliate Euplotes raikovi.</title>
        <authorList>
            <person name="Granberg M."/>
            <person name="Backman S."/>
            <person name="Lundmark E."/>
            <person name="Nilsson E."/>
            <person name="Karlsson E."/>
            <person name="Thelaus J."/>
            <person name="Ohrman C."/>
            <person name="Larkeryd A."/>
            <person name="Stenberg P."/>
        </authorList>
    </citation>
    <scope>NUCLEOTIDE SEQUENCE [LARGE SCALE GENOMIC DNA]</scope>
    <source>
        <strain evidence="5 6">FSC1006</strain>
    </source>
</reference>
<proteinExistence type="predicted"/>
<keyword evidence="1" id="KW-0677">Repeat</keyword>
<accession>A0A097EQM4</accession>
<dbReference type="EMBL" id="CP009574">
    <property type="protein sequence ID" value="AIT09870.1"/>
    <property type="molecule type" value="Genomic_DNA"/>
</dbReference>
<dbReference type="PANTHER" id="PTHR32305:SF15">
    <property type="entry name" value="PROTEIN RHSA-RELATED"/>
    <property type="match status" value="1"/>
</dbReference>
<feature type="domain" description="Teneurin-like YD-shell" evidence="4">
    <location>
        <begin position="313"/>
        <end position="575"/>
    </location>
</feature>
<gene>
    <name evidence="5" type="ORF">LO80_07735</name>
</gene>
<dbReference type="InterPro" id="IPR006530">
    <property type="entry name" value="YD"/>
</dbReference>
<dbReference type="AlphaFoldDB" id="A0A097EQM4"/>
<feature type="chain" id="PRO_5001934922" description="RHS repeat-associated core domain-containing protein" evidence="2">
    <location>
        <begin position="22"/>
        <end position="779"/>
    </location>
</feature>
<dbReference type="InterPro" id="IPR050708">
    <property type="entry name" value="T6SS_VgrG/RHS"/>
</dbReference>
<sequence>MKLIKLSLLATGLLVSLNSFASYTWTADYSASNGDSTKKVTAPNGTTTYSYRQGFGKPILLSKTRGVLSNTADYDDEGRLLSLSQGGKTRTYNYSDSTHLDWLMSQDDPELGTTNYTYYPNGLRKSEQISGGSTTNYEYDGNGNITKVSYSAAGGISQVPTITYDYDANNNVTSKTISATNQIANTYDAMDRVLSSTLTYNGINNSISYAYDDYGHISTITYPDGLVVNYNPDGLGRSKAISTSAGNIISSITYSPANNITGYSGNSYSLAITYDSMNRISSIKSTSASKSYTYDGENNVTAITDNNSSANSASFGYDANNRLTTASGYWGQANYSYDNLNNITSLSDSKTTNSYTYGGNNLLSSVTSTANGSESISYDANGNIINEGGDSYTYDSANHLISFKNADHTITFDYDPNGNVISTTQDSNKPVITRYDESGKLVYKLDPNKASNQVTDYIYLNGKLAVEATHNDGDLTNIAYHYITTNALGSPIASTLNGATEYSQDYKPYGIEQNDKDSDHLGFTGKETIKDMGLVNMNARYYSPGIGRFMAYDPAEPTVDDLSSFNRYSYANDNPLRYTDPTGLFSFSDFFHGAGNFASGMMNGMSGGFINTGHQSGFAHDAGWAFGTALGFTYGASELKAATYATGKAGGLIESSTTAAVTERNVVGQANVTKDLVKYYPENDGFIGEIVHETLKPGTLIDRFGSKNGRFLSPANTPMKMRALPPGAKINEYRTYRVIKPLNVKSGRIAPAFNQPGMGKQYVIDRPVKDIIDKFIEEV</sequence>
<dbReference type="KEGG" id="frf:LO80_07735"/>
<evidence type="ECO:0000313" key="6">
    <source>
        <dbReference type="Proteomes" id="UP000029672"/>
    </source>
</evidence>
<evidence type="ECO:0000256" key="1">
    <source>
        <dbReference type="ARBA" id="ARBA00022737"/>
    </source>
</evidence>
<dbReference type="HOGENOM" id="CLU_359331_0_0_6"/>
<feature type="domain" description="TNT" evidence="3">
    <location>
        <begin position="694"/>
        <end position="774"/>
    </location>
</feature>
<dbReference type="PANTHER" id="PTHR32305">
    <property type="match status" value="1"/>
</dbReference>
<dbReference type="NCBIfam" id="TIGR03696">
    <property type="entry name" value="Rhs_assc_core"/>
    <property type="match status" value="1"/>
</dbReference>
<feature type="signal peptide" evidence="2">
    <location>
        <begin position="1"/>
        <end position="21"/>
    </location>
</feature>
<dbReference type="eggNOG" id="COG3209">
    <property type="taxonomic scope" value="Bacteria"/>
</dbReference>
<protein>
    <recommendedName>
        <fullName evidence="7">RHS repeat-associated core domain-containing protein</fullName>
    </recommendedName>
</protein>
<dbReference type="Proteomes" id="UP000029672">
    <property type="component" value="Chromosome"/>
</dbReference>
<evidence type="ECO:0000256" key="2">
    <source>
        <dbReference type="SAM" id="SignalP"/>
    </source>
</evidence>
<dbReference type="Pfam" id="PF25023">
    <property type="entry name" value="TEN_YD-shell"/>
    <property type="match status" value="1"/>
</dbReference>
<keyword evidence="2" id="KW-0732">Signal</keyword>
<evidence type="ECO:0000259" key="4">
    <source>
        <dbReference type="Pfam" id="PF25023"/>
    </source>
</evidence>
<keyword evidence="6" id="KW-1185">Reference proteome</keyword>
<evidence type="ECO:0000313" key="5">
    <source>
        <dbReference type="EMBL" id="AIT09870.1"/>
    </source>
</evidence>
<dbReference type="RefSeq" id="WP_040010182.1">
    <property type="nucleotide sequence ID" value="NZ_CP009574.1"/>
</dbReference>
<dbReference type="GO" id="GO:0050135">
    <property type="term" value="F:NADP+ nucleosidase activity"/>
    <property type="evidence" value="ECO:0007669"/>
    <property type="project" value="InterPro"/>
</dbReference>
<dbReference type="STRING" id="1547445.LO80_07735"/>
<organism evidence="5 6">
    <name type="scientific">Candidatus Francisella endociliophora</name>
    <dbReference type="NCBI Taxonomy" id="653937"/>
    <lineage>
        <taxon>Bacteria</taxon>
        <taxon>Pseudomonadati</taxon>
        <taxon>Pseudomonadota</taxon>
        <taxon>Gammaproteobacteria</taxon>
        <taxon>Thiotrichales</taxon>
        <taxon>Francisellaceae</taxon>
        <taxon>Francisella</taxon>
    </lineage>
</organism>
<dbReference type="Gene3D" id="2.180.10.10">
    <property type="entry name" value="RHS repeat-associated core"/>
    <property type="match status" value="1"/>
</dbReference>
<dbReference type="eggNOG" id="COG3210">
    <property type="taxonomic scope" value="Bacteria"/>
</dbReference>
<evidence type="ECO:0000259" key="3">
    <source>
        <dbReference type="Pfam" id="PF14021"/>
    </source>
</evidence>
<evidence type="ECO:0008006" key="7">
    <source>
        <dbReference type="Google" id="ProtNLM"/>
    </source>
</evidence>
<dbReference type="InterPro" id="IPR056823">
    <property type="entry name" value="TEN-like_YD-shell"/>
</dbReference>
<name>A0A097EQM4_9GAMM</name>
<dbReference type="InterPro" id="IPR025331">
    <property type="entry name" value="TNT"/>
</dbReference>
<dbReference type="OrthoDB" id="5620365at2"/>
<dbReference type="InterPro" id="IPR022385">
    <property type="entry name" value="Rhs_assc_core"/>
</dbReference>